<protein>
    <recommendedName>
        <fullName evidence="3">Lipoprotein</fullName>
    </recommendedName>
</protein>
<evidence type="ECO:0000313" key="2">
    <source>
        <dbReference type="Proteomes" id="UP000295313"/>
    </source>
</evidence>
<evidence type="ECO:0008006" key="3">
    <source>
        <dbReference type="Google" id="ProtNLM"/>
    </source>
</evidence>
<proteinExistence type="predicted"/>
<comment type="caution">
    <text evidence="1">The sequence shown here is derived from an EMBL/GenBank/DDBJ whole genome shotgun (WGS) entry which is preliminary data.</text>
</comment>
<dbReference type="OrthoDB" id="706486at2"/>
<dbReference type="PROSITE" id="PS51257">
    <property type="entry name" value="PROKAR_LIPOPROTEIN"/>
    <property type="match status" value="1"/>
</dbReference>
<dbReference type="EMBL" id="SOEO01000001">
    <property type="protein sequence ID" value="TDX86798.1"/>
    <property type="molecule type" value="Genomic_DNA"/>
</dbReference>
<organism evidence="1 2">
    <name type="scientific">Epilithonimonas xixisoli</name>
    <dbReference type="NCBI Taxonomy" id="1476462"/>
    <lineage>
        <taxon>Bacteria</taxon>
        <taxon>Pseudomonadati</taxon>
        <taxon>Bacteroidota</taxon>
        <taxon>Flavobacteriia</taxon>
        <taxon>Flavobacteriales</taxon>
        <taxon>Weeksellaceae</taxon>
        <taxon>Chryseobacterium group</taxon>
        <taxon>Epilithonimonas</taxon>
    </lineage>
</organism>
<reference evidence="1 2" key="1">
    <citation type="submission" date="2019-03" db="EMBL/GenBank/DDBJ databases">
        <title>Genomic Encyclopedia of Type Strains, Phase III (KMG-III): the genomes of soil and plant-associated and newly described type strains.</title>
        <authorList>
            <person name="Whitman W."/>
        </authorList>
    </citation>
    <scope>NUCLEOTIDE SEQUENCE [LARGE SCALE GENOMIC DNA]</scope>
    <source>
        <strain evidence="1 2">CGMCC 1.12802</strain>
    </source>
</reference>
<evidence type="ECO:0000313" key="1">
    <source>
        <dbReference type="EMBL" id="TDX86798.1"/>
    </source>
</evidence>
<keyword evidence="2" id="KW-1185">Reference proteome</keyword>
<dbReference type="AlphaFoldDB" id="A0A4R8I9N2"/>
<dbReference type="Proteomes" id="UP000295313">
    <property type="component" value="Unassembled WGS sequence"/>
</dbReference>
<name>A0A4R8I9N2_9FLAO</name>
<accession>A0A4R8I9N2</accession>
<gene>
    <name evidence="1" type="ORF">B0I22_0950</name>
</gene>
<sequence>MKKTFLFLSLILSVYSCKENNSDKNEIVEKAAENTESNFSIKRMSKSQDILNGIYSELLKNDAELQKLDEKINSIQNDGKILKNINSDIVSNSDDYYLLAKNSAKSIQDSIMRKEILGLVENSSDKFSVNKNKLEELKKQVRLNNNRIFSFYQALKIRRTIPEIEKYQKAHPLNTDSLNQFINKQNQLLNELKNMK</sequence>
<dbReference type="RefSeq" id="WP_133943440.1">
    <property type="nucleotide sequence ID" value="NZ_SOEO01000001.1"/>
</dbReference>